<dbReference type="InterPro" id="IPR036291">
    <property type="entry name" value="NAD(P)-bd_dom_sf"/>
</dbReference>
<evidence type="ECO:0000256" key="2">
    <source>
        <dbReference type="ARBA" id="ARBA00022553"/>
    </source>
</evidence>
<dbReference type="RefSeq" id="XP_033683602.1">
    <property type="nucleotide sequence ID" value="XM_033833460.1"/>
</dbReference>
<dbReference type="AlphaFoldDB" id="A0A6A6IEU9"/>
<dbReference type="PANTHER" id="PTHR43775:SF37">
    <property type="entry name" value="SI:DKEY-61P9.11"/>
    <property type="match status" value="1"/>
</dbReference>
<feature type="domain" description="Ketoreductase (KR)" evidence="3">
    <location>
        <begin position="185"/>
        <end position="261"/>
    </location>
</feature>
<evidence type="ECO:0000259" key="3">
    <source>
        <dbReference type="Pfam" id="PF08659"/>
    </source>
</evidence>
<evidence type="ECO:0000313" key="4">
    <source>
        <dbReference type="EMBL" id="KAF2248598.1"/>
    </source>
</evidence>
<keyword evidence="2" id="KW-0597">Phosphoprotein</keyword>
<gene>
    <name evidence="4" type="ORF">BU26DRAFT_565981</name>
</gene>
<dbReference type="OrthoDB" id="329835at2759"/>
<dbReference type="Proteomes" id="UP000800094">
    <property type="component" value="Unassembled WGS sequence"/>
</dbReference>
<name>A0A6A6IEU9_9PLEO</name>
<dbReference type="Pfam" id="PF08659">
    <property type="entry name" value="KR"/>
    <property type="match status" value="1"/>
</dbReference>
<proteinExistence type="predicted"/>
<protein>
    <recommendedName>
        <fullName evidence="3">Ketoreductase (KR) domain-containing protein</fullName>
    </recommendedName>
</protein>
<dbReference type="SUPFAM" id="SSF51735">
    <property type="entry name" value="NAD(P)-binding Rossmann-fold domains"/>
    <property type="match status" value="1"/>
</dbReference>
<dbReference type="InterPro" id="IPR050091">
    <property type="entry name" value="PKS_NRPS_Biosynth_Enz"/>
</dbReference>
<evidence type="ECO:0000256" key="1">
    <source>
        <dbReference type="ARBA" id="ARBA00022450"/>
    </source>
</evidence>
<evidence type="ECO:0000313" key="5">
    <source>
        <dbReference type="Proteomes" id="UP000800094"/>
    </source>
</evidence>
<dbReference type="EMBL" id="ML987196">
    <property type="protein sequence ID" value="KAF2248598.1"/>
    <property type="molecule type" value="Genomic_DNA"/>
</dbReference>
<dbReference type="PANTHER" id="PTHR43775">
    <property type="entry name" value="FATTY ACID SYNTHASE"/>
    <property type="match status" value="1"/>
</dbReference>
<accession>A0A6A6IEU9</accession>
<keyword evidence="5" id="KW-1185">Reference proteome</keyword>
<dbReference type="InterPro" id="IPR013968">
    <property type="entry name" value="PKS_KR"/>
</dbReference>
<sequence>MPRNRVLVHCSGSDRFLAMALSRRAVAQAIRVTFTCDNQDGRRDTSWIQLNTRITDLSLHKMLCLVKPTLFLELTAGTAPGALGHRIALGLPSGCTRISLSTLFQRASSLPLLCGPKVLLDRLADAVSGARLSSSDIRDLVIALGSINTLYPRHATSIIRWPSDGLFETEARTLDSRSIFSRDKTYLLVGLRGQIGQSLCEWMVSNGAGCVCLTSRHPNVHERWLESFRGTGATVKVLAMDVLDVSSIERVIKEIRASCPPSRRC</sequence>
<dbReference type="GeneID" id="54586790"/>
<dbReference type="GO" id="GO:0044550">
    <property type="term" value="P:secondary metabolite biosynthetic process"/>
    <property type="evidence" value="ECO:0007669"/>
    <property type="project" value="TreeGrafter"/>
</dbReference>
<dbReference type="GO" id="GO:0004312">
    <property type="term" value="F:fatty acid synthase activity"/>
    <property type="evidence" value="ECO:0007669"/>
    <property type="project" value="TreeGrafter"/>
</dbReference>
<dbReference type="GO" id="GO:0006633">
    <property type="term" value="P:fatty acid biosynthetic process"/>
    <property type="evidence" value="ECO:0007669"/>
    <property type="project" value="TreeGrafter"/>
</dbReference>
<reference evidence="4" key="1">
    <citation type="journal article" date="2020" name="Stud. Mycol.">
        <title>101 Dothideomycetes genomes: a test case for predicting lifestyles and emergence of pathogens.</title>
        <authorList>
            <person name="Haridas S."/>
            <person name="Albert R."/>
            <person name="Binder M."/>
            <person name="Bloem J."/>
            <person name="Labutti K."/>
            <person name="Salamov A."/>
            <person name="Andreopoulos B."/>
            <person name="Baker S."/>
            <person name="Barry K."/>
            <person name="Bills G."/>
            <person name="Bluhm B."/>
            <person name="Cannon C."/>
            <person name="Castanera R."/>
            <person name="Culley D."/>
            <person name="Daum C."/>
            <person name="Ezra D."/>
            <person name="Gonzalez J."/>
            <person name="Henrissat B."/>
            <person name="Kuo A."/>
            <person name="Liang C."/>
            <person name="Lipzen A."/>
            <person name="Lutzoni F."/>
            <person name="Magnuson J."/>
            <person name="Mondo S."/>
            <person name="Nolan M."/>
            <person name="Ohm R."/>
            <person name="Pangilinan J."/>
            <person name="Park H.-J."/>
            <person name="Ramirez L."/>
            <person name="Alfaro M."/>
            <person name="Sun H."/>
            <person name="Tritt A."/>
            <person name="Yoshinaga Y."/>
            <person name="Zwiers L.-H."/>
            <person name="Turgeon B."/>
            <person name="Goodwin S."/>
            <person name="Spatafora J."/>
            <person name="Crous P."/>
            <person name="Grigoriev I."/>
        </authorList>
    </citation>
    <scope>NUCLEOTIDE SEQUENCE</scope>
    <source>
        <strain evidence="4">CBS 122368</strain>
    </source>
</reference>
<keyword evidence="1" id="KW-0596">Phosphopantetheine</keyword>
<organism evidence="4 5">
    <name type="scientific">Trematosphaeria pertusa</name>
    <dbReference type="NCBI Taxonomy" id="390896"/>
    <lineage>
        <taxon>Eukaryota</taxon>
        <taxon>Fungi</taxon>
        <taxon>Dikarya</taxon>
        <taxon>Ascomycota</taxon>
        <taxon>Pezizomycotina</taxon>
        <taxon>Dothideomycetes</taxon>
        <taxon>Pleosporomycetidae</taxon>
        <taxon>Pleosporales</taxon>
        <taxon>Massarineae</taxon>
        <taxon>Trematosphaeriaceae</taxon>
        <taxon>Trematosphaeria</taxon>
    </lineage>
</organism>
<dbReference type="Gene3D" id="3.40.50.720">
    <property type="entry name" value="NAD(P)-binding Rossmann-like Domain"/>
    <property type="match status" value="1"/>
</dbReference>